<proteinExistence type="predicted"/>
<feature type="compositionally biased region" description="Polar residues" evidence="1">
    <location>
        <begin position="145"/>
        <end position="154"/>
    </location>
</feature>
<dbReference type="EMBL" id="JARBHA010000010">
    <property type="protein sequence ID" value="KAJ9691481.1"/>
    <property type="molecule type" value="Genomic_DNA"/>
</dbReference>
<gene>
    <name evidence="2" type="ORF">PVL29_013609</name>
</gene>
<sequence length="154" mass="17502">MDIQQVLGSDRLEDVNWLCSLAESELDMLISLKMMVLRRAKVIGHEDLAEKFDLKMLRALGFILMEYLRGRVKDLSTIPGLAGLDKFLNECNLLKCSLKDPMSTEELKACISTNSKRRTAKRSCEEMAPNPKKQKTETRGRCGSNHKNQNTEAR</sequence>
<dbReference type="Proteomes" id="UP001168098">
    <property type="component" value="Unassembled WGS sequence"/>
</dbReference>
<keyword evidence="3" id="KW-1185">Reference proteome</keyword>
<dbReference type="PANTHER" id="PTHR48237">
    <property type="entry name" value="GAMMA-TUBULIN COMPLEX COMPONENT"/>
    <property type="match status" value="1"/>
</dbReference>
<comment type="caution">
    <text evidence="2">The sequence shown here is derived from an EMBL/GenBank/DDBJ whole genome shotgun (WGS) entry which is preliminary data.</text>
</comment>
<accession>A0AA39DNS2</accession>
<evidence type="ECO:0000256" key="1">
    <source>
        <dbReference type="SAM" id="MobiDB-lite"/>
    </source>
</evidence>
<evidence type="ECO:0000313" key="2">
    <source>
        <dbReference type="EMBL" id="KAJ9691481.1"/>
    </source>
</evidence>
<protein>
    <recommendedName>
        <fullName evidence="4">Gamma-tubulin complex component</fullName>
    </recommendedName>
</protein>
<dbReference type="PANTHER" id="PTHR48237:SF1">
    <property type="entry name" value="SPC97_SPC98 FAMILY OF SPINDLE POLE BODY (SBP) COMPONENT"/>
    <property type="match status" value="1"/>
</dbReference>
<dbReference type="AlphaFoldDB" id="A0AA39DNS2"/>
<reference evidence="2 3" key="1">
    <citation type="journal article" date="2023" name="BMC Biotechnol.">
        <title>Vitis rotundifolia cv Carlos genome sequencing.</title>
        <authorList>
            <person name="Huff M."/>
            <person name="Hulse-Kemp A."/>
            <person name="Scheffler B."/>
            <person name="Youngblood R."/>
            <person name="Simpson S."/>
            <person name="Babiker E."/>
            <person name="Staton M."/>
        </authorList>
    </citation>
    <scope>NUCLEOTIDE SEQUENCE [LARGE SCALE GENOMIC DNA]</scope>
    <source>
        <tissue evidence="2">Leaf</tissue>
    </source>
</reference>
<evidence type="ECO:0000313" key="3">
    <source>
        <dbReference type="Proteomes" id="UP001168098"/>
    </source>
</evidence>
<evidence type="ECO:0008006" key="4">
    <source>
        <dbReference type="Google" id="ProtNLM"/>
    </source>
</evidence>
<name>A0AA39DNS2_VITRO</name>
<organism evidence="2 3">
    <name type="scientific">Vitis rotundifolia</name>
    <name type="common">Muscadine grape</name>
    <dbReference type="NCBI Taxonomy" id="103349"/>
    <lineage>
        <taxon>Eukaryota</taxon>
        <taxon>Viridiplantae</taxon>
        <taxon>Streptophyta</taxon>
        <taxon>Embryophyta</taxon>
        <taxon>Tracheophyta</taxon>
        <taxon>Spermatophyta</taxon>
        <taxon>Magnoliopsida</taxon>
        <taxon>eudicotyledons</taxon>
        <taxon>Gunneridae</taxon>
        <taxon>Pentapetalae</taxon>
        <taxon>rosids</taxon>
        <taxon>Vitales</taxon>
        <taxon>Vitaceae</taxon>
        <taxon>Viteae</taxon>
        <taxon>Vitis</taxon>
    </lineage>
</organism>
<feature type="region of interest" description="Disordered" evidence="1">
    <location>
        <begin position="116"/>
        <end position="154"/>
    </location>
</feature>